<dbReference type="PATRIC" id="fig|651182.5.peg.2860"/>
<dbReference type="SUPFAM" id="SSF46548">
    <property type="entry name" value="alpha-helical ferredoxin"/>
    <property type="match status" value="1"/>
</dbReference>
<feature type="domain" description="4Fe-4S ferredoxin-type" evidence="4">
    <location>
        <begin position="252"/>
        <end position="280"/>
    </location>
</feature>
<dbReference type="KEGG" id="dto:TOL2_C24200"/>
<sequence>MNTCINKIRELSLELLDKGEVVKVIGFANGTIPMATSPITISSKQDVEKLVFNSTCGLNLASYIKQSIKNKKDKIAIIAKGCDTRNIVTHIVENQVSRDQVHIIGVPCKGMVDKNKIASLFEDEIIEFTEDGDTLNVKSSIKEEKLEKKDYLRENCKLCMHKNPVIYDALAADLVEEQNLDNPYPDVDKIEAMDSDTKWQHFQDLTQNCIRCYACRNACPLCYCPTCFVDESGPQWVGKGQDKTDVDTFHFLRAFHCAGRCTDCGACVEACPMNINVRDFTRKLNKDVFEMFGWEAGLDINKRPPLDAYSPDDPNDFIK</sequence>
<dbReference type="InterPro" id="IPR017896">
    <property type="entry name" value="4Fe4S_Fe-S-bd"/>
</dbReference>
<keyword evidence="2" id="KW-0408">Iron</keyword>
<dbReference type="EMBL" id="FO203503">
    <property type="protein sequence ID" value="CCK80581.1"/>
    <property type="molecule type" value="Genomic_DNA"/>
</dbReference>
<dbReference type="RefSeq" id="WP_014957887.1">
    <property type="nucleotide sequence ID" value="NC_018645.1"/>
</dbReference>
<dbReference type="HOGENOM" id="CLU_063409_0_0_7"/>
<evidence type="ECO:0000256" key="2">
    <source>
        <dbReference type="ARBA" id="ARBA00023004"/>
    </source>
</evidence>
<organism evidence="5 6">
    <name type="scientific">Desulfobacula toluolica (strain DSM 7467 / Tol2)</name>
    <dbReference type="NCBI Taxonomy" id="651182"/>
    <lineage>
        <taxon>Bacteria</taxon>
        <taxon>Pseudomonadati</taxon>
        <taxon>Thermodesulfobacteriota</taxon>
        <taxon>Desulfobacteria</taxon>
        <taxon>Desulfobacterales</taxon>
        <taxon>Desulfobacteraceae</taxon>
        <taxon>Desulfobacula</taxon>
    </lineage>
</organism>
<dbReference type="InterPro" id="IPR009051">
    <property type="entry name" value="Helical_ferredxn"/>
</dbReference>
<evidence type="ECO:0000256" key="1">
    <source>
        <dbReference type="ARBA" id="ARBA00022723"/>
    </source>
</evidence>
<dbReference type="STRING" id="651182.TOL2_C24200"/>
<name>K0NH74_DESTT</name>
<dbReference type="OrthoDB" id="9773828at2"/>
<protein>
    <submittedName>
        <fullName evidence="5">Predicted coenzyme F420 hydrogenase/dehydrogenase, beta subunit</fullName>
    </submittedName>
</protein>
<dbReference type="GO" id="GO:0051536">
    <property type="term" value="F:iron-sulfur cluster binding"/>
    <property type="evidence" value="ECO:0007669"/>
    <property type="project" value="UniProtKB-KW"/>
</dbReference>
<dbReference type="PROSITE" id="PS00198">
    <property type="entry name" value="4FE4S_FER_1"/>
    <property type="match status" value="1"/>
</dbReference>
<dbReference type="InterPro" id="IPR017900">
    <property type="entry name" value="4Fe4S_Fe_S_CS"/>
</dbReference>
<proteinExistence type="predicted"/>
<evidence type="ECO:0000256" key="3">
    <source>
        <dbReference type="ARBA" id="ARBA00023014"/>
    </source>
</evidence>
<evidence type="ECO:0000313" key="6">
    <source>
        <dbReference type="Proteomes" id="UP000007347"/>
    </source>
</evidence>
<evidence type="ECO:0000259" key="4">
    <source>
        <dbReference type="PROSITE" id="PS51379"/>
    </source>
</evidence>
<dbReference type="Proteomes" id="UP000007347">
    <property type="component" value="Chromosome"/>
</dbReference>
<keyword evidence="6" id="KW-1185">Reference proteome</keyword>
<gene>
    <name evidence="5" type="ordered locus">TOL2_C24200</name>
</gene>
<dbReference type="AlphaFoldDB" id="K0NH74"/>
<dbReference type="PROSITE" id="PS51379">
    <property type="entry name" value="4FE4S_FER_2"/>
    <property type="match status" value="1"/>
</dbReference>
<keyword evidence="1" id="KW-0479">Metal-binding</keyword>
<reference evidence="5 6" key="1">
    <citation type="journal article" date="2013" name="Environ. Microbiol.">
        <title>Complete genome, catabolic sub-proteomes and key-metabolites of Desulfobacula toluolica Tol2, a marine, aromatic compound-degrading, sulfate-reducing bacterium.</title>
        <authorList>
            <person name="Wohlbrand L."/>
            <person name="Jacob J.H."/>
            <person name="Kube M."/>
            <person name="Mussmann M."/>
            <person name="Jarling R."/>
            <person name="Beck A."/>
            <person name="Amann R."/>
            <person name="Wilkes H."/>
            <person name="Reinhardt R."/>
            <person name="Rabus R."/>
        </authorList>
    </citation>
    <scope>NUCLEOTIDE SEQUENCE [LARGE SCALE GENOMIC DNA]</scope>
    <source>
        <strain evidence="6">DSM 7467 / Tol2</strain>
    </source>
</reference>
<evidence type="ECO:0000313" key="5">
    <source>
        <dbReference type="EMBL" id="CCK80581.1"/>
    </source>
</evidence>
<dbReference type="GO" id="GO:0046872">
    <property type="term" value="F:metal ion binding"/>
    <property type="evidence" value="ECO:0007669"/>
    <property type="project" value="UniProtKB-KW"/>
</dbReference>
<accession>K0NH74</accession>
<dbReference type="Gene3D" id="1.10.1060.10">
    <property type="entry name" value="Alpha-helical ferredoxin"/>
    <property type="match status" value="1"/>
</dbReference>
<keyword evidence="3" id="KW-0411">Iron-sulfur</keyword>
<dbReference type="Pfam" id="PF13183">
    <property type="entry name" value="Fer4_8"/>
    <property type="match status" value="1"/>
</dbReference>